<keyword evidence="5" id="KW-1185">Reference proteome</keyword>
<organism evidence="4 5">
    <name type="scientific">Salipiger abyssi</name>
    <dbReference type="NCBI Taxonomy" id="1250539"/>
    <lineage>
        <taxon>Bacteria</taxon>
        <taxon>Pseudomonadati</taxon>
        <taxon>Pseudomonadota</taxon>
        <taxon>Alphaproteobacteria</taxon>
        <taxon>Rhodobacterales</taxon>
        <taxon>Roseobacteraceae</taxon>
        <taxon>Salipiger</taxon>
    </lineage>
</organism>
<dbReference type="KEGG" id="paby:Ga0080574_TMP3442"/>
<gene>
    <name evidence="4" type="ORF">Ga0080574_TMP3442</name>
</gene>
<dbReference type="InterPro" id="IPR000182">
    <property type="entry name" value="GNAT_dom"/>
</dbReference>
<protein>
    <submittedName>
        <fullName evidence="4">Acetyltransferase (GNAT) family protein</fullName>
    </submittedName>
</protein>
<dbReference type="RefSeq" id="WP_076702677.1">
    <property type="nucleotide sequence ID" value="NZ_CP015093.1"/>
</dbReference>
<dbReference type="PROSITE" id="PS51186">
    <property type="entry name" value="GNAT"/>
    <property type="match status" value="1"/>
</dbReference>
<dbReference type="CDD" id="cd04301">
    <property type="entry name" value="NAT_SF"/>
    <property type="match status" value="1"/>
</dbReference>
<accession>A0A1P8UWS1</accession>
<sequence length="156" mass="16698">MSPRLRPATPTDAGRLGAMIGAAVASRPWKPRLHSGAEDIAHAGQMIERGWVTVAEAPGSAPLGFLARDGAYVHALFVAPEAQGAGIGRALIEHAKAQSPRLDLWTFAANEGAQRFYERAGFAVIERGDGSRNDEGLPDIRYRWQANATAPQESAR</sequence>
<keyword evidence="2" id="KW-0012">Acyltransferase</keyword>
<feature type="domain" description="N-acetyltransferase" evidence="3">
    <location>
        <begin position="3"/>
        <end position="147"/>
    </location>
</feature>
<dbReference type="Pfam" id="PF13508">
    <property type="entry name" value="Acetyltransf_7"/>
    <property type="match status" value="1"/>
</dbReference>
<dbReference type="STRING" id="1250539.Ga0080574_TMP3442"/>
<dbReference type="InterPro" id="IPR050832">
    <property type="entry name" value="Bact_Acetyltransf"/>
</dbReference>
<keyword evidence="1 4" id="KW-0808">Transferase</keyword>
<evidence type="ECO:0000259" key="3">
    <source>
        <dbReference type="PROSITE" id="PS51186"/>
    </source>
</evidence>
<name>A0A1P8UWS1_9RHOB</name>
<dbReference type="Gene3D" id="3.40.630.30">
    <property type="match status" value="1"/>
</dbReference>
<evidence type="ECO:0000313" key="4">
    <source>
        <dbReference type="EMBL" id="APZ53776.1"/>
    </source>
</evidence>
<dbReference type="AlphaFoldDB" id="A0A1P8UWS1"/>
<evidence type="ECO:0000256" key="2">
    <source>
        <dbReference type="ARBA" id="ARBA00023315"/>
    </source>
</evidence>
<proteinExistence type="predicted"/>
<dbReference type="OrthoDB" id="9797417at2"/>
<evidence type="ECO:0000256" key="1">
    <source>
        <dbReference type="ARBA" id="ARBA00022679"/>
    </source>
</evidence>
<dbReference type="PANTHER" id="PTHR43877">
    <property type="entry name" value="AMINOALKYLPHOSPHONATE N-ACETYLTRANSFERASE-RELATED-RELATED"/>
    <property type="match status" value="1"/>
</dbReference>
<dbReference type="Proteomes" id="UP000187059">
    <property type="component" value="Chromosome"/>
</dbReference>
<dbReference type="GO" id="GO:0016747">
    <property type="term" value="F:acyltransferase activity, transferring groups other than amino-acyl groups"/>
    <property type="evidence" value="ECO:0007669"/>
    <property type="project" value="InterPro"/>
</dbReference>
<dbReference type="InterPro" id="IPR016181">
    <property type="entry name" value="Acyl_CoA_acyltransferase"/>
</dbReference>
<reference evidence="4 5" key="1">
    <citation type="submission" date="2016-04" db="EMBL/GenBank/DDBJ databases">
        <title>Deep-sea bacteria in the southern Pacific.</title>
        <authorList>
            <person name="Tang K."/>
        </authorList>
    </citation>
    <scope>NUCLEOTIDE SEQUENCE [LARGE SCALE GENOMIC DNA]</scope>
    <source>
        <strain evidence="4 5">JLT2014</strain>
    </source>
</reference>
<dbReference type="SUPFAM" id="SSF55729">
    <property type="entry name" value="Acyl-CoA N-acyltransferases (Nat)"/>
    <property type="match status" value="1"/>
</dbReference>
<evidence type="ECO:0000313" key="5">
    <source>
        <dbReference type="Proteomes" id="UP000187059"/>
    </source>
</evidence>
<dbReference type="EMBL" id="CP015093">
    <property type="protein sequence ID" value="APZ53776.1"/>
    <property type="molecule type" value="Genomic_DNA"/>
</dbReference>